<dbReference type="InterPro" id="IPR011333">
    <property type="entry name" value="SKP1/BTB/POZ_sf"/>
</dbReference>
<dbReference type="CDD" id="cd18186">
    <property type="entry name" value="BTB_POZ_ZBTB_KLHL-like"/>
    <property type="match status" value="1"/>
</dbReference>
<comment type="caution">
    <text evidence="14">The sequence shown here is derived from an EMBL/GenBank/DDBJ whole genome shotgun (WGS) entry which is preliminary data.</text>
</comment>
<dbReference type="EMBL" id="JAIFTL010000055">
    <property type="protein sequence ID" value="KAG9324823.1"/>
    <property type="molecule type" value="Genomic_DNA"/>
</dbReference>
<name>A0A9P8A4R6_MORAP</name>
<evidence type="ECO:0000256" key="8">
    <source>
        <dbReference type="ARBA" id="ARBA00023204"/>
    </source>
</evidence>
<keyword evidence="6" id="KW-0808">Transferase</keyword>
<proteinExistence type="inferred from homology"/>
<evidence type="ECO:0000256" key="4">
    <source>
        <dbReference type="ARBA" id="ARBA00015377"/>
    </source>
</evidence>
<accession>A0A9P8A4R6</accession>
<evidence type="ECO:0000259" key="13">
    <source>
        <dbReference type="PROSITE" id="PS50097"/>
    </source>
</evidence>
<dbReference type="InterPro" id="IPR014048">
    <property type="entry name" value="MethylDNA_cys_MeTrfase_DNA-bd"/>
</dbReference>
<dbReference type="Gene3D" id="1.10.10.10">
    <property type="entry name" value="Winged helix-like DNA-binding domain superfamily/Winged helix DNA-binding domain"/>
    <property type="match status" value="1"/>
</dbReference>
<dbReference type="NCBIfam" id="TIGR00589">
    <property type="entry name" value="ogt"/>
    <property type="match status" value="1"/>
</dbReference>
<evidence type="ECO:0000256" key="11">
    <source>
        <dbReference type="ARBA" id="ARBA00049348"/>
    </source>
</evidence>
<feature type="region of interest" description="Disordered" evidence="12">
    <location>
        <begin position="408"/>
        <end position="434"/>
    </location>
</feature>
<keyword evidence="5" id="KW-0489">Methyltransferase</keyword>
<evidence type="ECO:0000313" key="14">
    <source>
        <dbReference type="EMBL" id="KAG9324823.1"/>
    </source>
</evidence>
<dbReference type="GO" id="GO:0006281">
    <property type="term" value="P:DNA repair"/>
    <property type="evidence" value="ECO:0007669"/>
    <property type="project" value="UniProtKB-KW"/>
</dbReference>
<dbReference type="Pfam" id="PF01035">
    <property type="entry name" value="DNA_binding_1"/>
    <property type="match status" value="1"/>
</dbReference>
<dbReference type="PANTHER" id="PTHR10815:SF13">
    <property type="entry name" value="METHYLATED-DNA--PROTEIN-CYSTEINE METHYLTRANSFERASE"/>
    <property type="match status" value="1"/>
</dbReference>
<comment type="catalytic activity">
    <reaction evidence="1">
        <text>a 4-O-methyl-thymidine in DNA + L-cysteinyl-[protein] = a thymidine in DNA + S-methyl-L-cysteinyl-[protein]</text>
        <dbReference type="Rhea" id="RHEA:53428"/>
        <dbReference type="Rhea" id="RHEA-COMP:10131"/>
        <dbReference type="Rhea" id="RHEA-COMP:10132"/>
        <dbReference type="Rhea" id="RHEA-COMP:13555"/>
        <dbReference type="Rhea" id="RHEA-COMP:13556"/>
        <dbReference type="ChEBI" id="CHEBI:29950"/>
        <dbReference type="ChEBI" id="CHEBI:82612"/>
        <dbReference type="ChEBI" id="CHEBI:137386"/>
        <dbReference type="ChEBI" id="CHEBI:137387"/>
        <dbReference type="EC" id="2.1.1.63"/>
    </reaction>
</comment>
<evidence type="ECO:0000256" key="9">
    <source>
        <dbReference type="ARBA" id="ARBA00030795"/>
    </source>
</evidence>
<dbReference type="SUPFAM" id="SSF46767">
    <property type="entry name" value="Methylated DNA-protein cysteine methyltransferase, C-terminal domain"/>
    <property type="match status" value="1"/>
</dbReference>
<dbReference type="InterPro" id="IPR001497">
    <property type="entry name" value="MethylDNA_cys_MeTrfase_AS"/>
</dbReference>
<dbReference type="PROSITE" id="PS00374">
    <property type="entry name" value="MGMT"/>
    <property type="match status" value="1"/>
</dbReference>
<dbReference type="InterPro" id="IPR000210">
    <property type="entry name" value="BTB/POZ_dom"/>
</dbReference>
<feature type="compositionally biased region" description="Polar residues" evidence="12">
    <location>
        <begin position="348"/>
        <end position="358"/>
    </location>
</feature>
<dbReference type="Gene3D" id="3.30.710.10">
    <property type="entry name" value="Potassium Channel Kv1.1, Chain A"/>
    <property type="match status" value="1"/>
</dbReference>
<dbReference type="AlphaFoldDB" id="A0A9P8A4R6"/>
<feature type="compositionally biased region" description="Polar residues" evidence="12">
    <location>
        <begin position="413"/>
        <end position="428"/>
    </location>
</feature>
<evidence type="ECO:0000256" key="1">
    <source>
        <dbReference type="ARBA" id="ARBA00001286"/>
    </source>
</evidence>
<protein>
    <recommendedName>
        <fullName evidence="4">Methylated-DNA--protein-cysteine methyltransferase</fullName>
        <ecNumber evidence="3">2.1.1.63</ecNumber>
    </recommendedName>
    <alternativeName>
        <fullName evidence="9">6-O-methylguanine-DNA methyltransferase</fullName>
    </alternativeName>
    <alternativeName>
        <fullName evidence="10">O-6-methylguanine-DNA-alkyltransferase</fullName>
    </alternativeName>
</protein>
<dbReference type="GO" id="GO:0032259">
    <property type="term" value="P:methylation"/>
    <property type="evidence" value="ECO:0007669"/>
    <property type="project" value="UniProtKB-KW"/>
</dbReference>
<dbReference type="InterPro" id="IPR036388">
    <property type="entry name" value="WH-like_DNA-bd_sf"/>
</dbReference>
<comment type="catalytic activity">
    <reaction evidence="11">
        <text>a 6-O-methyl-2'-deoxyguanosine in DNA + L-cysteinyl-[protein] = S-methyl-L-cysteinyl-[protein] + a 2'-deoxyguanosine in DNA</text>
        <dbReference type="Rhea" id="RHEA:24000"/>
        <dbReference type="Rhea" id="RHEA-COMP:10131"/>
        <dbReference type="Rhea" id="RHEA-COMP:10132"/>
        <dbReference type="Rhea" id="RHEA-COMP:11367"/>
        <dbReference type="Rhea" id="RHEA-COMP:11368"/>
        <dbReference type="ChEBI" id="CHEBI:29950"/>
        <dbReference type="ChEBI" id="CHEBI:82612"/>
        <dbReference type="ChEBI" id="CHEBI:85445"/>
        <dbReference type="ChEBI" id="CHEBI:85448"/>
        <dbReference type="EC" id="2.1.1.63"/>
    </reaction>
</comment>
<feature type="compositionally biased region" description="Low complexity" evidence="12">
    <location>
        <begin position="371"/>
        <end position="383"/>
    </location>
</feature>
<dbReference type="GO" id="GO:0003908">
    <property type="term" value="F:methylated-DNA-[protein]-cysteine S-methyltransferase activity"/>
    <property type="evidence" value="ECO:0007669"/>
    <property type="project" value="UniProtKB-EC"/>
</dbReference>
<keyword evidence="7" id="KW-0227">DNA damage</keyword>
<evidence type="ECO:0000256" key="5">
    <source>
        <dbReference type="ARBA" id="ARBA00022603"/>
    </source>
</evidence>
<dbReference type="InterPro" id="IPR036217">
    <property type="entry name" value="MethylDNA_cys_MeTrfase_DNAb"/>
</dbReference>
<dbReference type="CDD" id="cd06445">
    <property type="entry name" value="ATase"/>
    <property type="match status" value="1"/>
</dbReference>
<evidence type="ECO:0000256" key="12">
    <source>
        <dbReference type="SAM" id="MobiDB-lite"/>
    </source>
</evidence>
<dbReference type="EC" id="2.1.1.63" evidence="3"/>
<evidence type="ECO:0000313" key="15">
    <source>
        <dbReference type="Proteomes" id="UP000717515"/>
    </source>
</evidence>
<reference evidence="14" key="1">
    <citation type="submission" date="2021-07" db="EMBL/GenBank/DDBJ databases">
        <title>Draft genome of Mortierella alpina, strain LL118, isolated from an aspen leaf litter sample.</title>
        <authorList>
            <person name="Yang S."/>
            <person name="Vinatzer B.A."/>
        </authorList>
    </citation>
    <scope>NUCLEOTIDE SEQUENCE</scope>
    <source>
        <strain evidence="14">LL118</strain>
    </source>
</reference>
<evidence type="ECO:0000256" key="10">
    <source>
        <dbReference type="ARBA" id="ARBA00031621"/>
    </source>
</evidence>
<comment type="similarity">
    <text evidence="2">Belongs to the MGMT family.</text>
</comment>
<dbReference type="PANTHER" id="PTHR10815">
    <property type="entry name" value="METHYLATED-DNA--PROTEIN-CYSTEINE METHYLTRANSFERASE"/>
    <property type="match status" value="1"/>
</dbReference>
<organism evidence="14 15">
    <name type="scientific">Mortierella alpina</name>
    <name type="common">Oleaginous fungus</name>
    <name type="synonym">Mortierella renispora</name>
    <dbReference type="NCBI Taxonomy" id="64518"/>
    <lineage>
        <taxon>Eukaryota</taxon>
        <taxon>Fungi</taxon>
        <taxon>Fungi incertae sedis</taxon>
        <taxon>Mucoromycota</taxon>
        <taxon>Mortierellomycotina</taxon>
        <taxon>Mortierellomycetes</taxon>
        <taxon>Mortierellales</taxon>
        <taxon>Mortierellaceae</taxon>
        <taxon>Mortierella</taxon>
    </lineage>
</organism>
<evidence type="ECO:0000256" key="2">
    <source>
        <dbReference type="ARBA" id="ARBA00008711"/>
    </source>
</evidence>
<evidence type="ECO:0000256" key="7">
    <source>
        <dbReference type="ARBA" id="ARBA00022763"/>
    </source>
</evidence>
<keyword evidence="8" id="KW-0234">DNA repair</keyword>
<sequence>MSNSTLKTSSQGQTKAHLSFLPSRTFVIITPPSPHPTGLPPLSPIIPNRIPTAFAMPAERIAKRTSAASVATLKALKKSPQEDVDTAPKKPVAVDEDVSTVHPYPKSEKERENVINRHTGRKVTSFQFQVYDLCAQIPKGQISTYKYISDALQSSPRAVGQALKINPYAPLPVPCHRVLDSKLYVGGFMGQWGTGEKIDNKKAKLYHEGVTFDETDHVDKALRDKLIFDSFTVPTHSTTHTHMSKVNIHEIRGVGFLVHQEIDHLDNPYTFQVTLSRTKNDMLVGSSQISKTASRIAISLSTAALQTDGAFRFGIILQSRSSTHDLCRPVSSCPIAVYSPWKGTATDVGTATGHSSPTVKPIARPKPSPSPKTATSPKPAPSSQRPRMDLSNNLFKKPLSLAVASVSEHQEPNSRSFVNSTASSTGKVHTSRKAPQGIICKSVGTQHEQGPETVESTLFGDDQYTSGATVGPPYDVHFYRADQTPARSRGVAAHRDVLSVFPKLKSLIANADIGRSIIRGKPEWSRLGSGQAGRQTPVVVDISHFSYDAFRALIVYIYTGDFDLALSYVTRPSLSPQQSPLRWIHLRHEGARDRFLDLCELRELLRICGTFDFDGLRYACVGMALSFLRAENAVFMLVHLGRDVPEIKRTVMALVKDQVQQVLTAGKCSTLKDLFEEFKDQDCSDLVEELEEELRGMDAQKEKAMYS</sequence>
<feature type="region of interest" description="Disordered" evidence="12">
    <location>
        <begin position="348"/>
        <end position="390"/>
    </location>
</feature>
<gene>
    <name evidence="14" type="ORF">KVV02_001568</name>
</gene>
<feature type="domain" description="BTB" evidence="13">
    <location>
        <begin position="474"/>
        <end position="566"/>
    </location>
</feature>
<evidence type="ECO:0000256" key="6">
    <source>
        <dbReference type="ARBA" id="ARBA00022679"/>
    </source>
</evidence>
<dbReference type="Proteomes" id="UP000717515">
    <property type="component" value="Unassembled WGS sequence"/>
</dbReference>
<dbReference type="PROSITE" id="PS50097">
    <property type="entry name" value="BTB"/>
    <property type="match status" value="1"/>
</dbReference>
<evidence type="ECO:0000256" key="3">
    <source>
        <dbReference type="ARBA" id="ARBA00011918"/>
    </source>
</evidence>